<protein>
    <recommendedName>
        <fullName evidence="3">Lipoprotein</fullName>
    </recommendedName>
</protein>
<evidence type="ECO:0000313" key="1">
    <source>
        <dbReference type="EMBL" id="UOX32371.1"/>
    </source>
</evidence>
<accession>A0ABY4HJ36</accession>
<dbReference type="RefSeq" id="WP_246915011.1">
    <property type="nucleotide sequence ID" value="NZ_CP090145.1"/>
</dbReference>
<name>A0ABY4HJ36_9FLAO</name>
<dbReference type="Proteomes" id="UP000830454">
    <property type="component" value="Chromosome"/>
</dbReference>
<dbReference type="EMBL" id="CP090145">
    <property type="protein sequence ID" value="UOX32371.1"/>
    <property type="molecule type" value="Genomic_DNA"/>
</dbReference>
<sequence length="183" mass="22251">MKKLTVIFVLLLLFSCKDNKRKNISKFSEEDAYELINTYFLEQLNQYDSHSIIYLNNRILKKPEYQHTYFGTDSIVNMPFRKISIPVFSKEYWKINNIKNIRVIDCKEFDSFFRENDSIDLEKLWSTKFNNEYIHNVSYPIYNPKTKIAVIEDYHYKPFLYCGTGLDNFYYYRKTLNGWERIK</sequence>
<organism evidence="1 2">
    <name type="scientific">Flavobacterium sediminilitoris</name>
    <dbReference type="NCBI Taxonomy" id="2024526"/>
    <lineage>
        <taxon>Bacteria</taxon>
        <taxon>Pseudomonadati</taxon>
        <taxon>Bacteroidota</taxon>
        <taxon>Flavobacteriia</taxon>
        <taxon>Flavobacteriales</taxon>
        <taxon>Flavobacteriaceae</taxon>
        <taxon>Flavobacterium</taxon>
    </lineage>
</organism>
<keyword evidence="2" id="KW-1185">Reference proteome</keyword>
<reference evidence="1" key="2">
    <citation type="submission" date="2022-04" db="EMBL/GenBank/DDBJ databases">
        <title>Complete Genome Sequence of Flavobacterium sediminilitoris YSM-43, Isolated from a Tidal Sediment.</title>
        <authorList>
            <person name="Lee P.A."/>
        </authorList>
    </citation>
    <scope>NUCLEOTIDE SEQUENCE</scope>
    <source>
        <strain evidence="1">YSM-43</strain>
    </source>
</reference>
<proteinExistence type="predicted"/>
<reference evidence="1" key="1">
    <citation type="submission" date="2021-12" db="EMBL/GenBank/DDBJ databases">
        <authorList>
            <person name="Cha I.-T."/>
            <person name="Lee K.-E."/>
            <person name="Park S.-J."/>
        </authorList>
    </citation>
    <scope>NUCLEOTIDE SEQUENCE</scope>
    <source>
        <strain evidence="1">YSM-43</strain>
    </source>
</reference>
<gene>
    <name evidence="1" type="ORF">LXD69_09935</name>
</gene>
<evidence type="ECO:0000313" key="2">
    <source>
        <dbReference type="Proteomes" id="UP000830454"/>
    </source>
</evidence>
<dbReference type="PROSITE" id="PS51257">
    <property type="entry name" value="PROKAR_LIPOPROTEIN"/>
    <property type="match status" value="1"/>
</dbReference>
<evidence type="ECO:0008006" key="3">
    <source>
        <dbReference type="Google" id="ProtNLM"/>
    </source>
</evidence>